<dbReference type="EMBL" id="JBFCZG010000001">
    <property type="protein sequence ID" value="KAL3427103.1"/>
    <property type="molecule type" value="Genomic_DNA"/>
</dbReference>
<feature type="compositionally biased region" description="Basic and acidic residues" evidence="1">
    <location>
        <begin position="191"/>
        <end position="207"/>
    </location>
</feature>
<feature type="region of interest" description="Disordered" evidence="1">
    <location>
        <begin position="650"/>
        <end position="685"/>
    </location>
</feature>
<feature type="compositionally biased region" description="Polar residues" evidence="1">
    <location>
        <begin position="465"/>
        <end position="480"/>
    </location>
</feature>
<comment type="caution">
    <text evidence="2">The sequence shown here is derived from an EMBL/GenBank/DDBJ whole genome shotgun (WGS) entry which is preliminary data.</text>
</comment>
<gene>
    <name evidence="2" type="ORF">PVAG01_00612</name>
</gene>
<feature type="region of interest" description="Disordered" evidence="1">
    <location>
        <begin position="273"/>
        <end position="292"/>
    </location>
</feature>
<reference evidence="2 3" key="1">
    <citation type="submission" date="2024-06" db="EMBL/GenBank/DDBJ databases">
        <title>Complete genome of Phlyctema vagabunda strain 19-DSS-EL-015.</title>
        <authorList>
            <person name="Fiorenzani C."/>
        </authorList>
    </citation>
    <scope>NUCLEOTIDE SEQUENCE [LARGE SCALE GENOMIC DNA]</scope>
    <source>
        <strain evidence="2 3">19-DSS-EL-015</strain>
    </source>
</reference>
<proteinExistence type="predicted"/>
<accession>A0ABR4PV67</accession>
<organism evidence="2 3">
    <name type="scientific">Phlyctema vagabunda</name>
    <dbReference type="NCBI Taxonomy" id="108571"/>
    <lineage>
        <taxon>Eukaryota</taxon>
        <taxon>Fungi</taxon>
        <taxon>Dikarya</taxon>
        <taxon>Ascomycota</taxon>
        <taxon>Pezizomycotina</taxon>
        <taxon>Leotiomycetes</taxon>
        <taxon>Helotiales</taxon>
        <taxon>Dermateaceae</taxon>
        <taxon>Phlyctema</taxon>
    </lineage>
</organism>
<dbReference type="Proteomes" id="UP001629113">
    <property type="component" value="Unassembled WGS sequence"/>
</dbReference>
<keyword evidence="3" id="KW-1185">Reference proteome</keyword>
<feature type="compositionally biased region" description="Low complexity" evidence="1">
    <location>
        <begin position="346"/>
        <end position="355"/>
    </location>
</feature>
<sequence length="924" mass="101930">MSYPSLHSYPKSIVYYALMSWSSPSEHLITMNWTGGGLSRAGRNGGRKGIGLTPRQKAHYASIHGDKTKSAARSRQPRHPLSEKHIERPSVAGIRATTPLLGHQSPEDDYDATPPPKRVKAGKGSMVNGGINSYDFMPSARIEEGAVKQEPGQEENYYDATPPKSARHGGTRRELPESTLEDNLYDASPIPEKRQSDDAPEQEGKAQEKYDAILSKKRKLLLQRDWVGLQVSKFAKSAYVVPRQDANIGRRRKLRDGHRARYRTSQSIITSPFRKGNSRQVDGVRDAQSPGLLRSEMRISIGEPVQQDHPFRPNSSHRQLRELREPWSDMLLQDNGSSYKVDARSRASNRPSNSSWNGISTSLSHNVESTASGVALRGEHFELAPGYGVETGKTYGQNFTGYSTATSSGVKSKFQRNGYVWPSPLIPGITRTEGNPSQDRHRAFKDTQSNGEARRVAPTREISPRQEQQPEQMLVSSSVATVHHPQPRRSDTRKFLSQVLSSISSEHADSGADSVAGSVVGQDNQQEENKTASAEEMENAIWDSWTVPVTTQPGDGECIVEYGDYNEEDTAISQASIGCQSVVSFGNLENKESQAVASAVGAVIGESMRNSFLESKHASSGVDAGPSSPLQPHFLSEFEQENIDSLAVDHSRRDNNPSLSPPAPKKKPLASTHRPKVSLTKPVDSDEEWRKFACGTSSEESNNGNYSLLKDPGSSVRPAPATSVLASLSDDDTSLLYMRRIRKDPNTQFTGFGHSTLTERRSSLLTRQMQGGPSRASSLQVPSRYKTSRMALGSSEPIRASTEDERNSQNQADSEVFGVSDHSPADSMLLDNHSMRPAVSSSDESNHFINEERRIVFSKPKPFLGETRTRTERGVLHIRRDLVGKQRQESRLSESTETGIRYHAAADDLDSIEDDYYDDEGSIA</sequence>
<protein>
    <submittedName>
        <fullName evidence="2">Uncharacterized protein</fullName>
    </submittedName>
</protein>
<evidence type="ECO:0000313" key="2">
    <source>
        <dbReference type="EMBL" id="KAL3427103.1"/>
    </source>
</evidence>
<feature type="compositionally biased region" description="Polar residues" evidence="1">
    <location>
        <begin position="766"/>
        <end position="781"/>
    </location>
</feature>
<evidence type="ECO:0000256" key="1">
    <source>
        <dbReference type="SAM" id="MobiDB-lite"/>
    </source>
</evidence>
<feature type="region of interest" description="Disordered" evidence="1">
    <location>
        <begin position="506"/>
        <end position="536"/>
    </location>
</feature>
<feature type="compositionally biased region" description="Basic residues" evidence="1">
    <location>
        <begin position="664"/>
        <end position="676"/>
    </location>
</feature>
<feature type="region of interest" description="Disordered" evidence="1">
    <location>
        <begin position="100"/>
        <end position="132"/>
    </location>
</feature>
<feature type="region of interest" description="Disordered" evidence="1">
    <location>
        <begin position="339"/>
        <end position="359"/>
    </location>
</feature>
<feature type="region of interest" description="Disordered" evidence="1">
    <location>
        <begin position="766"/>
        <end position="815"/>
    </location>
</feature>
<feature type="region of interest" description="Disordered" evidence="1">
    <location>
        <begin position="146"/>
        <end position="207"/>
    </location>
</feature>
<evidence type="ECO:0000313" key="3">
    <source>
        <dbReference type="Proteomes" id="UP001629113"/>
    </source>
</evidence>
<feature type="region of interest" description="Disordered" evidence="1">
    <location>
        <begin position="425"/>
        <end position="494"/>
    </location>
</feature>
<name>A0ABR4PV67_9HELO</name>